<feature type="compositionally biased region" description="Low complexity" evidence="1">
    <location>
        <begin position="118"/>
        <end position="145"/>
    </location>
</feature>
<feature type="region of interest" description="Disordered" evidence="1">
    <location>
        <begin position="686"/>
        <end position="705"/>
    </location>
</feature>
<feature type="compositionally biased region" description="Low complexity" evidence="1">
    <location>
        <begin position="333"/>
        <end position="344"/>
    </location>
</feature>
<dbReference type="EMBL" id="CP094528">
    <property type="protein sequence ID" value="UOE43837.1"/>
    <property type="molecule type" value="Genomic_DNA"/>
</dbReference>
<feature type="region of interest" description="Disordered" evidence="1">
    <location>
        <begin position="115"/>
        <end position="372"/>
    </location>
</feature>
<evidence type="ECO:0000313" key="3">
    <source>
        <dbReference type="Proteomes" id="UP000832097"/>
    </source>
</evidence>
<feature type="compositionally biased region" description="Polar residues" evidence="1">
    <location>
        <begin position="734"/>
        <end position="743"/>
    </location>
</feature>
<feature type="compositionally biased region" description="Low complexity" evidence="1">
    <location>
        <begin position="638"/>
        <end position="672"/>
    </location>
</feature>
<feature type="region of interest" description="Disordered" evidence="1">
    <location>
        <begin position="458"/>
        <end position="529"/>
    </location>
</feature>
<feature type="compositionally biased region" description="Low complexity" evidence="1">
    <location>
        <begin position="180"/>
        <end position="190"/>
    </location>
</feature>
<feature type="compositionally biased region" description="Low complexity" evidence="1">
    <location>
        <begin position="223"/>
        <end position="235"/>
    </location>
</feature>
<feature type="compositionally biased region" description="Low complexity" evidence="1">
    <location>
        <begin position="152"/>
        <end position="169"/>
    </location>
</feature>
<feature type="compositionally biased region" description="Polar residues" evidence="1">
    <location>
        <begin position="487"/>
        <end position="498"/>
    </location>
</feature>
<protein>
    <recommendedName>
        <fullName evidence="4">Meckel syndrome type 1 protein</fullName>
    </recommendedName>
</protein>
<feature type="compositionally biased region" description="Low complexity" evidence="1">
    <location>
        <begin position="245"/>
        <end position="261"/>
    </location>
</feature>
<evidence type="ECO:0000256" key="1">
    <source>
        <dbReference type="SAM" id="MobiDB-lite"/>
    </source>
</evidence>
<reference evidence="2 3" key="1">
    <citation type="submission" date="2022-03" db="EMBL/GenBank/DDBJ databases">
        <title>Mucilaginibacter sp. isolated from the gut of Protaetia brevitarsis seulensis larvae.</title>
        <authorList>
            <person name="Won M."/>
            <person name="Kim S.-J."/>
            <person name="Kwon S.-W."/>
        </authorList>
    </citation>
    <scope>NUCLEOTIDE SEQUENCE [LARGE SCALE GENOMIC DNA]</scope>
    <source>
        <strain evidence="2 3">CFWR-12</strain>
    </source>
</reference>
<gene>
    <name evidence="2" type="ORF">MTO99_16960</name>
</gene>
<feature type="region of interest" description="Disordered" evidence="1">
    <location>
        <begin position="638"/>
        <end position="680"/>
    </location>
</feature>
<feature type="compositionally biased region" description="Pro residues" evidence="1">
    <location>
        <begin position="170"/>
        <end position="179"/>
    </location>
</feature>
<feature type="compositionally biased region" description="Low complexity" evidence="1">
    <location>
        <begin position="297"/>
        <end position="321"/>
    </location>
</feature>
<sequence>MRWPWERRAPTADSPSTPASAAAPAPAPGGYSPAGWAFLPPLQRRISDAPPATLRSGWIDRLPTRSLSGSVAELTHLVDASAPAGTVAETPAALGAPVQRAIAADLTLRAPYPRVPARRPAVQRQAADASEPASSAASEPFAGEEPTPDAPPVADAVPAASAAPAVPEAPAAPDPPAAPDAPAVPAASAAGGHPPPSMPVVANTRAGQTDDAVSADAFEADPSSEIAEPPSAPSITPRIDAPRIDAPTTDAPTLASSAPASSPSPGPGAPSPLQRSVPPSAEPRRLGLGAPLPPGTRRPQPVVPVQRAAAAAMPPSASPAGAEHETPAPPGSEPTAPAEPAMPAVSAEHDDAADPRAVSEAAASTPSHGELPLVQRSVESAAVEAHGIEPALAETPGAETPGAEFPPPVTASAPLLSQRRIEPALVAGPGPAAVQRVVPAVVLAPGASAPLLSGSLVSARRGTERRQATQTGSSSAEAGIPAPSAPLQRTTPGSTSTPHAPLPSGSLGAAPGGGERHRATPTEGGGVRGGFSAWVQRVFRPGSASHGDDRAPQFARTATAIGADDAPNDEVATAVPSVPSVPTDAPPASEAWTGVGTGAGADLGASAMSIASRTGGTSPGAYAAPRAVAQRTTAPAGFAAAGPAAPSGPGASTTAGASTGPGASTTPGRSGTRALGRPESVQRLIIPAPRPGPARPMPVAAAPAASATTTADSALVVDASASVQGELEASVSSPVVQRAQATPPTAEASEDAAGETTAAPGLPAASDPAAIETLAARLYGPLVRRLKAELLLDRERRGIRIDGI</sequence>
<feature type="compositionally biased region" description="Basic and acidic residues" evidence="1">
    <location>
        <begin position="1"/>
        <end position="10"/>
    </location>
</feature>
<feature type="region of interest" description="Disordered" evidence="1">
    <location>
        <begin position="734"/>
        <end position="766"/>
    </location>
</feature>
<name>A0ABY4BXC8_9MICO</name>
<proteinExistence type="predicted"/>
<organism evidence="2 3">
    <name type="scientific">Agromyces larvae</name>
    <dbReference type="NCBI Taxonomy" id="2929802"/>
    <lineage>
        <taxon>Bacteria</taxon>
        <taxon>Bacillati</taxon>
        <taxon>Actinomycetota</taxon>
        <taxon>Actinomycetes</taxon>
        <taxon>Micrococcales</taxon>
        <taxon>Microbacteriaceae</taxon>
        <taxon>Agromyces</taxon>
    </lineage>
</organism>
<dbReference type="RefSeq" id="WP_243555102.1">
    <property type="nucleotide sequence ID" value="NZ_CP094528.1"/>
</dbReference>
<keyword evidence="3" id="KW-1185">Reference proteome</keyword>
<evidence type="ECO:0008006" key="4">
    <source>
        <dbReference type="Google" id="ProtNLM"/>
    </source>
</evidence>
<feature type="compositionally biased region" description="Low complexity" evidence="1">
    <location>
        <begin position="11"/>
        <end position="34"/>
    </location>
</feature>
<feature type="region of interest" description="Disordered" evidence="1">
    <location>
        <begin position="1"/>
        <end position="34"/>
    </location>
</feature>
<dbReference type="Proteomes" id="UP000832097">
    <property type="component" value="Chromosome"/>
</dbReference>
<accession>A0ABY4BXC8</accession>
<evidence type="ECO:0000313" key="2">
    <source>
        <dbReference type="EMBL" id="UOE43837.1"/>
    </source>
</evidence>